<dbReference type="GO" id="GO:0046872">
    <property type="term" value="F:metal ion binding"/>
    <property type="evidence" value="ECO:0007669"/>
    <property type="project" value="UniProtKB-UniRule"/>
</dbReference>
<name>A0A2K9EF15_9FIRM</name>
<comment type="subcellular location">
    <subcellularLocation>
        <location evidence="12">Cell inner membrane</location>
        <topology evidence="12">Lipid-anchor</topology>
        <orientation evidence="12">Periplasmic side</orientation>
    </subcellularLocation>
</comment>
<dbReference type="Pfam" id="PF02424">
    <property type="entry name" value="ApbE"/>
    <property type="match status" value="1"/>
</dbReference>
<keyword evidence="7 10" id="KW-0460">Magnesium</keyword>
<dbReference type="EMBL" id="CP025197">
    <property type="protein sequence ID" value="AUG56483.1"/>
    <property type="molecule type" value="Genomic_DNA"/>
</dbReference>
<dbReference type="InterPro" id="IPR003374">
    <property type="entry name" value="ApbE-like_sf"/>
</dbReference>
<keyword evidence="12 14" id="KW-0449">Lipoprotein</keyword>
<evidence type="ECO:0000256" key="12">
    <source>
        <dbReference type="RuleBase" id="RU363002"/>
    </source>
</evidence>
<evidence type="ECO:0000256" key="8">
    <source>
        <dbReference type="ARBA" id="ARBA00031306"/>
    </source>
</evidence>
<dbReference type="PANTHER" id="PTHR30040:SF2">
    <property type="entry name" value="FAD:PROTEIN FMN TRANSFERASE"/>
    <property type="match status" value="1"/>
</dbReference>
<evidence type="ECO:0000256" key="13">
    <source>
        <dbReference type="SAM" id="Phobius"/>
    </source>
</evidence>
<evidence type="ECO:0000256" key="9">
    <source>
        <dbReference type="ARBA" id="ARBA00048540"/>
    </source>
</evidence>
<dbReference type="AlphaFoldDB" id="A0A2K9EF15"/>
<dbReference type="PIRSF" id="PIRSF006268">
    <property type="entry name" value="ApbE"/>
    <property type="match status" value="1"/>
</dbReference>
<evidence type="ECO:0000256" key="1">
    <source>
        <dbReference type="ARBA" id="ARBA00011955"/>
    </source>
</evidence>
<evidence type="ECO:0000256" key="5">
    <source>
        <dbReference type="ARBA" id="ARBA00022723"/>
    </source>
</evidence>
<evidence type="ECO:0000256" key="11">
    <source>
        <dbReference type="PIRSR" id="PIRSR006268-2"/>
    </source>
</evidence>
<comment type="function">
    <text evidence="12">Flavin transferase that catalyzes the transfer of the FMN moiety of FAD and its covalent binding to the hydroxyl group of a threonine residue in a target flavoprotein.</text>
</comment>
<feature type="transmembrane region" description="Helical" evidence="13">
    <location>
        <begin position="12"/>
        <end position="28"/>
    </location>
</feature>
<organism evidence="14 15">
    <name type="scientific">Acetivibrio saccincola</name>
    <dbReference type="NCBI Taxonomy" id="1677857"/>
    <lineage>
        <taxon>Bacteria</taxon>
        <taxon>Bacillati</taxon>
        <taxon>Bacillota</taxon>
        <taxon>Clostridia</taxon>
        <taxon>Eubacteriales</taxon>
        <taxon>Oscillospiraceae</taxon>
        <taxon>Acetivibrio</taxon>
    </lineage>
</organism>
<feature type="binding site" evidence="11">
    <location>
        <position position="296"/>
    </location>
    <ligand>
        <name>Mg(2+)</name>
        <dbReference type="ChEBI" id="CHEBI:18420"/>
    </ligand>
</feature>
<dbReference type="Gene3D" id="3.10.520.10">
    <property type="entry name" value="ApbE-like domains"/>
    <property type="match status" value="1"/>
</dbReference>
<evidence type="ECO:0000256" key="6">
    <source>
        <dbReference type="ARBA" id="ARBA00022827"/>
    </source>
</evidence>
<keyword evidence="12" id="KW-1003">Cell membrane</keyword>
<feature type="binding site" evidence="11">
    <location>
        <position position="300"/>
    </location>
    <ligand>
        <name>Mg(2+)</name>
        <dbReference type="ChEBI" id="CHEBI:18420"/>
    </ligand>
</feature>
<evidence type="ECO:0000313" key="14">
    <source>
        <dbReference type="EMBL" id="AUG56483.1"/>
    </source>
</evidence>
<reference evidence="14 15" key="1">
    <citation type="submission" date="2017-12" db="EMBL/GenBank/DDBJ databases">
        <title>Complete genome sequence of Herbivorax saccincola GGR1, a novel Cellulosome-producing hydrolytic bacterium in a thermophilic biogas plant, established by Illumina and Nanopore MinION sequencing.</title>
        <authorList>
            <person name="Pechtl A."/>
            <person name="Ruckert C."/>
            <person name="Koeck D.E."/>
            <person name="Maus I."/>
            <person name="Winkler A."/>
            <person name="Kalinowski J."/>
            <person name="Puhler A."/>
            <person name="Schwarz W.W."/>
            <person name="Zverlov V.V."/>
            <person name="Schluter A."/>
            <person name="Liebl W."/>
        </authorList>
    </citation>
    <scope>NUCLEOTIDE SEQUENCE [LARGE SCALE GENOMIC DNA]</scope>
    <source>
        <strain evidence="15">SR1</strain>
    </source>
</reference>
<dbReference type="Proteomes" id="UP000233534">
    <property type="component" value="Chromosome"/>
</dbReference>
<comment type="similarity">
    <text evidence="10 12">Belongs to the ApbE family.</text>
</comment>
<evidence type="ECO:0000313" key="15">
    <source>
        <dbReference type="Proteomes" id="UP000233534"/>
    </source>
</evidence>
<dbReference type="InterPro" id="IPR024932">
    <property type="entry name" value="ApbE"/>
</dbReference>
<evidence type="ECO:0000256" key="3">
    <source>
        <dbReference type="ARBA" id="ARBA00022630"/>
    </source>
</evidence>
<gene>
    <name evidence="14" type="primary">apbE</name>
    <name evidence="14" type="ORF">HVS_02640</name>
</gene>
<keyword evidence="13" id="KW-0812">Transmembrane</keyword>
<dbReference type="KEGG" id="hsc:HVS_02640"/>
<accession>A0A2K9EF15</accession>
<dbReference type="GO" id="GO:0016740">
    <property type="term" value="F:transferase activity"/>
    <property type="evidence" value="ECO:0007669"/>
    <property type="project" value="UniProtKB-UniRule"/>
</dbReference>
<dbReference type="PANTHER" id="PTHR30040">
    <property type="entry name" value="THIAMINE BIOSYNTHESIS LIPOPROTEIN APBE"/>
    <property type="match status" value="1"/>
</dbReference>
<evidence type="ECO:0000256" key="4">
    <source>
        <dbReference type="ARBA" id="ARBA00022679"/>
    </source>
</evidence>
<dbReference type="PROSITE" id="PS51257">
    <property type="entry name" value="PROKAR_LIPOPROTEIN"/>
    <property type="match status" value="1"/>
</dbReference>
<keyword evidence="6 10" id="KW-0274">FAD</keyword>
<keyword evidence="5 10" id="KW-0479">Metal-binding</keyword>
<proteinExistence type="inferred from homology"/>
<evidence type="ECO:0000256" key="10">
    <source>
        <dbReference type="PIRNR" id="PIRNR006268"/>
    </source>
</evidence>
<comment type="catalytic activity">
    <reaction evidence="9 10 12">
        <text>L-threonyl-[protein] + FAD = FMN-L-threonyl-[protein] + AMP + H(+)</text>
        <dbReference type="Rhea" id="RHEA:36847"/>
        <dbReference type="Rhea" id="RHEA-COMP:11060"/>
        <dbReference type="Rhea" id="RHEA-COMP:11061"/>
        <dbReference type="ChEBI" id="CHEBI:15378"/>
        <dbReference type="ChEBI" id="CHEBI:30013"/>
        <dbReference type="ChEBI" id="CHEBI:57692"/>
        <dbReference type="ChEBI" id="CHEBI:74257"/>
        <dbReference type="ChEBI" id="CHEBI:456215"/>
        <dbReference type="EC" id="2.7.1.180"/>
    </reaction>
</comment>
<keyword evidence="15" id="KW-1185">Reference proteome</keyword>
<comment type="cofactor">
    <cofactor evidence="11">
        <name>Mg(2+)</name>
        <dbReference type="ChEBI" id="CHEBI:18420"/>
    </cofactor>
    <cofactor evidence="11">
        <name>Mn(2+)</name>
        <dbReference type="ChEBI" id="CHEBI:29035"/>
    </cofactor>
    <text evidence="11">Magnesium. Can also use manganese.</text>
</comment>
<keyword evidence="12" id="KW-0997">Cell inner membrane</keyword>
<keyword evidence="13" id="KW-0472">Membrane</keyword>
<protein>
    <recommendedName>
        <fullName evidence="2 10">FAD:protein FMN transferase</fullName>
        <ecNumber evidence="1 10">2.7.1.180</ecNumber>
    </recommendedName>
    <alternativeName>
        <fullName evidence="8 10">Flavin transferase</fullName>
    </alternativeName>
</protein>
<dbReference type="EC" id="2.7.1.180" evidence="1 10"/>
<keyword evidence="4 10" id="KW-0808">Transferase</keyword>
<dbReference type="GO" id="GO:0005886">
    <property type="term" value="C:plasma membrane"/>
    <property type="evidence" value="ECO:0007669"/>
    <property type="project" value="UniProtKB-SubCell"/>
</dbReference>
<sequence>MILKIKNDKKYIFFIRIICIILLLMLSGCSPKVKKIQKEIFALNTVINITVYGDEEAEKVLQKAINRIYDIENKMSVTISESDVSLINQNAGKRPVKVHEDTFFVVQKALEYGELTNGAFDISIYPLVKLWNINNGNKNIPTEEEINETLNLVDYKKIKLNLDDMTVFLEMEGMAIDLGGIAKGYAVDEVRKILEEGGIKHALIYMGGDIAVIGNKPEGGLWRIGIEDPRYQNEGSRYFAVIEGSDLSVVTSGDYQRYVEIDGKRYHHIFNPYTGCPAEANVISTTVIGESSIDADALATSIFVLGVDEGLEIMEKAYGFEGIIVTKDKYVYTTEGLKDKVDIVKKEYNQ</sequence>
<dbReference type="SUPFAM" id="SSF143631">
    <property type="entry name" value="ApbE-like"/>
    <property type="match status" value="1"/>
</dbReference>
<keyword evidence="3 10" id="KW-0285">Flavoprotein</keyword>
<evidence type="ECO:0000256" key="7">
    <source>
        <dbReference type="ARBA" id="ARBA00022842"/>
    </source>
</evidence>
<feature type="binding site" evidence="11">
    <location>
        <position position="180"/>
    </location>
    <ligand>
        <name>Mg(2+)</name>
        <dbReference type="ChEBI" id="CHEBI:18420"/>
    </ligand>
</feature>
<evidence type="ECO:0000256" key="2">
    <source>
        <dbReference type="ARBA" id="ARBA00016337"/>
    </source>
</evidence>
<keyword evidence="13" id="KW-1133">Transmembrane helix</keyword>